<dbReference type="EMBL" id="JAPDRK010000022">
    <property type="protein sequence ID" value="KAJ9603393.1"/>
    <property type="molecule type" value="Genomic_DNA"/>
</dbReference>
<dbReference type="PANTHER" id="PTHR31051:SF1">
    <property type="entry name" value="PROTEASOME ASSEMBLY CHAPERONE 3"/>
    <property type="match status" value="1"/>
</dbReference>
<evidence type="ECO:0000313" key="1">
    <source>
        <dbReference type="EMBL" id="KAJ9603393.1"/>
    </source>
</evidence>
<comment type="caution">
    <text evidence="1">The sequence shown here is derived from an EMBL/GenBank/DDBJ whole genome shotgun (WGS) entry which is preliminary data.</text>
</comment>
<dbReference type="InterPro" id="IPR053720">
    <property type="entry name" value="Psm_Assembly_Chaperone"/>
</dbReference>
<dbReference type="GO" id="GO:0043248">
    <property type="term" value="P:proteasome assembly"/>
    <property type="evidence" value="ECO:0007669"/>
    <property type="project" value="InterPro"/>
</dbReference>
<accession>A0AA39CCM4</accession>
<evidence type="ECO:0000313" key="2">
    <source>
        <dbReference type="Proteomes" id="UP001172673"/>
    </source>
</evidence>
<proteinExistence type="predicted"/>
<reference evidence="1" key="1">
    <citation type="submission" date="2022-10" db="EMBL/GenBank/DDBJ databases">
        <title>Culturing micro-colonial fungi from biological soil crusts in the Mojave desert and describing Neophaeococcomyces mojavensis, and introducing the new genera and species Taxawa tesnikishii.</title>
        <authorList>
            <person name="Kurbessoian T."/>
            <person name="Stajich J.E."/>
        </authorList>
    </citation>
    <scope>NUCLEOTIDE SEQUENCE</scope>
    <source>
        <strain evidence="1">TK_41</strain>
    </source>
</reference>
<keyword evidence="2" id="KW-1185">Reference proteome</keyword>
<dbReference type="Pfam" id="PF10178">
    <property type="entry name" value="PAC3"/>
    <property type="match status" value="1"/>
</dbReference>
<sequence length="160" mass="17291">MGIPQDYATEEMDDTKVTIPFPAPTKQAAAEINGVKTDVMLMSFADKIMVTVTQNGRLGQWVTVPLLSDNPTHSDPYFQTSRSGDDALLPSVRFSPRTLLGAGGSDREAMGQLYASQIASAIVTKSPEESRSLMLGLGLAKAEMDRDVFLQIIDLVLSVL</sequence>
<dbReference type="Gene3D" id="3.30.230.90">
    <property type="match status" value="1"/>
</dbReference>
<dbReference type="AlphaFoldDB" id="A0AA39CCM4"/>
<dbReference type="Proteomes" id="UP001172673">
    <property type="component" value="Unassembled WGS sequence"/>
</dbReference>
<gene>
    <name evidence="1" type="ORF">H2200_012171</name>
</gene>
<evidence type="ECO:0008006" key="3">
    <source>
        <dbReference type="Google" id="ProtNLM"/>
    </source>
</evidence>
<name>A0AA39CCM4_9EURO</name>
<dbReference type="InterPro" id="IPR018788">
    <property type="entry name" value="Proteasome_assmbl_chp_3"/>
</dbReference>
<organism evidence="1 2">
    <name type="scientific">Cladophialophora chaetospira</name>
    <dbReference type="NCBI Taxonomy" id="386627"/>
    <lineage>
        <taxon>Eukaryota</taxon>
        <taxon>Fungi</taxon>
        <taxon>Dikarya</taxon>
        <taxon>Ascomycota</taxon>
        <taxon>Pezizomycotina</taxon>
        <taxon>Eurotiomycetes</taxon>
        <taxon>Chaetothyriomycetidae</taxon>
        <taxon>Chaetothyriales</taxon>
        <taxon>Herpotrichiellaceae</taxon>
        <taxon>Cladophialophora</taxon>
    </lineage>
</organism>
<protein>
    <recommendedName>
        <fullName evidence="3">Proteasome assembly chaperone 3</fullName>
    </recommendedName>
</protein>
<dbReference type="PANTHER" id="PTHR31051">
    <property type="entry name" value="PROTEASOME ASSEMBLY CHAPERONE 3"/>
    <property type="match status" value="1"/>
</dbReference>